<dbReference type="InterPro" id="IPR050494">
    <property type="entry name" value="Ser_Thr_dual-spec_kinase"/>
</dbReference>
<dbReference type="SUPFAM" id="SSF56112">
    <property type="entry name" value="Protein kinase-like (PK-like)"/>
    <property type="match status" value="1"/>
</dbReference>
<evidence type="ECO:0000256" key="1">
    <source>
        <dbReference type="ARBA" id="ARBA00022527"/>
    </source>
</evidence>
<evidence type="ECO:0000259" key="8">
    <source>
        <dbReference type="PROSITE" id="PS50011"/>
    </source>
</evidence>
<keyword evidence="2" id="KW-0808">Transferase</keyword>
<evidence type="ECO:0000256" key="2">
    <source>
        <dbReference type="ARBA" id="ARBA00022679"/>
    </source>
</evidence>
<evidence type="ECO:0000256" key="3">
    <source>
        <dbReference type="ARBA" id="ARBA00022741"/>
    </source>
</evidence>
<dbReference type="EMBL" id="JBHFQA010000007">
    <property type="protein sequence ID" value="KAL2096524.1"/>
    <property type="molecule type" value="Genomic_DNA"/>
</dbReference>
<dbReference type="PANTHER" id="PTHR24058:SF46">
    <property type="entry name" value="HOMEODOMAIN-INTERACTING PROTEIN KINASE 4"/>
    <property type="match status" value="1"/>
</dbReference>
<organism evidence="9 10">
    <name type="scientific">Coilia grayii</name>
    <name type="common">Gray's grenadier anchovy</name>
    <dbReference type="NCBI Taxonomy" id="363190"/>
    <lineage>
        <taxon>Eukaryota</taxon>
        <taxon>Metazoa</taxon>
        <taxon>Chordata</taxon>
        <taxon>Craniata</taxon>
        <taxon>Vertebrata</taxon>
        <taxon>Euteleostomi</taxon>
        <taxon>Actinopterygii</taxon>
        <taxon>Neopterygii</taxon>
        <taxon>Teleostei</taxon>
        <taxon>Clupei</taxon>
        <taxon>Clupeiformes</taxon>
        <taxon>Clupeoidei</taxon>
        <taxon>Engraulidae</taxon>
        <taxon>Coilinae</taxon>
        <taxon>Coilia</taxon>
    </lineage>
</organism>
<dbReference type="PROSITE" id="PS00107">
    <property type="entry name" value="PROTEIN_KINASE_ATP"/>
    <property type="match status" value="1"/>
</dbReference>
<feature type="region of interest" description="Disordered" evidence="7">
    <location>
        <begin position="478"/>
        <end position="522"/>
    </location>
</feature>
<dbReference type="Pfam" id="PF00069">
    <property type="entry name" value="Pkinase"/>
    <property type="match status" value="1"/>
</dbReference>
<evidence type="ECO:0000256" key="4">
    <source>
        <dbReference type="ARBA" id="ARBA00022777"/>
    </source>
</evidence>
<feature type="domain" description="Protein kinase" evidence="8">
    <location>
        <begin position="11"/>
        <end position="352"/>
    </location>
</feature>
<reference evidence="9 10" key="1">
    <citation type="submission" date="2024-09" db="EMBL/GenBank/DDBJ databases">
        <title>A chromosome-level genome assembly of Gray's grenadier anchovy, Coilia grayii.</title>
        <authorList>
            <person name="Fu Z."/>
        </authorList>
    </citation>
    <scope>NUCLEOTIDE SEQUENCE [LARGE SCALE GENOMIC DNA]</scope>
    <source>
        <strain evidence="9">G4</strain>
        <tissue evidence="9">Muscle</tissue>
    </source>
</reference>
<gene>
    <name evidence="9" type="ORF">ACEWY4_008672</name>
</gene>
<feature type="binding site" evidence="6">
    <location>
        <position position="40"/>
    </location>
    <ligand>
        <name>ATP</name>
        <dbReference type="ChEBI" id="CHEBI:30616"/>
    </ligand>
</feature>
<keyword evidence="1" id="KW-0723">Serine/threonine-protein kinase</keyword>
<dbReference type="PANTHER" id="PTHR24058">
    <property type="entry name" value="DUAL SPECIFICITY PROTEIN KINASE"/>
    <property type="match status" value="1"/>
</dbReference>
<dbReference type="PROSITE" id="PS00108">
    <property type="entry name" value="PROTEIN_KINASE_ST"/>
    <property type="match status" value="1"/>
</dbReference>
<dbReference type="Gene3D" id="1.10.510.10">
    <property type="entry name" value="Transferase(Phosphotransferase) domain 1"/>
    <property type="match status" value="1"/>
</dbReference>
<dbReference type="AlphaFoldDB" id="A0ABD1KBI1"/>
<keyword evidence="10" id="KW-1185">Reference proteome</keyword>
<dbReference type="InterPro" id="IPR008271">
    <property type="entry name" value="Ser/Thr_kinase_AS"/>
</dbReference>
<feature type="region of interest" description="Disordered" evidence="7">
    <location>
        <begin position="380"/>
        <end position="403"/>
    </location>
</feature>
<evidence type="ECO:0000256" key="5">
    <source>
        <dbReference type="ARBA" id="ARBA00022840"/>
    </source>
</evidence>
<keyword evidence="5 6" id="KW-0067">ATP-binding</keyword>
<evidence type="ECO:0000313" key="9">
    <source>
        <dbReference type="EMBL" id="KAL2096524.1"/>
    </source>
</evidence>
<proteinExistence type="predicted"/>
<dbReference type="InterPro" id="IPR000719">
    <property type="entry name" value="Prot_kinase_dom"/>
</dbReference>
<sequence>MSDIYSQTEVYHVLDIVGRGTFGKVAKCWRGSDGELVAVKIMNSDVHKSRVIKNELKLISVICTVNVDRSHIVQFYEAFSGQSCHYLVFELLEKNLYQLQKENRFNPLAIRDIRTITYQVLKALDKLKELGIIHADLKPENIMVVDQSCHPFRVKVIDFGSASLFHEVRFVREPYIQSRFYRSPEILLGLPFCEKVDMWSLGCIIAELFLGWPLYPGESEYDQVRYICETQGIPGTHLLNSASKAHLYFKLTKNPSRGAPKWELKSPASLAKGGLTNSPETRGSAERRKFIFRSLDDLETVELPQLGKRFGNEEAAAEISDRRSMVELLKRMLTVDSHQRINPSSALRHSFITMHHLRVHEYAHYYETCLRCLQEAVNPARTSGGDSARPRPRPQTEAQPQPQLHLRAAYQPHRGTTGKQGPLYHSGSCQVAFTRKPGADKCSMTSSGAQSQHNLVHSQVNKTTQQLDDLCIVDEQDMGTSDTASSEESDHAGVIDSGEGAEVDKHLESSEGADEEEGAAGVLVTTPRRERSFGESILSYFSSLCSKQTAVKVPEAQGTTSGPCGPQDEAAHNGLWEQLVLSSLDPMDEQDSSPPQDFLAETQDILVEDVVTQSILNQVLTQSTAEVQDDDMLMPHDLLNTQGGDSGAGYPQFRDQAAHAGGEYVLQYVPYQAGARPYQWPDTIPDTWIPDAQVPSLHTFGPSPCGGNGTQDFLRY</sequence>
<dbReference type="PROSITE" id="PS50011">
    <property type="entry name" value="PROTEIN_KINASE_DOM"/>
    <property type="match status" value="1"/>
</dbReference>
<keyword evidence="3 6" id="KW-0547">Nucleotide-binding</keyword>
<evidence type="ECO:0000313" key="10">
    <source>
        <dbReference type="Proteomes" id="UP001591681"/>
    </source>
</evidence>
<dbReference type="SMART" id="SM00220">
    <property type="entry name" value="S_TKc"/>
    <property type="match status" value="1"/>
</dbReference>
<comment type="caution">
    <text evidence="9">The sequence shown here is derived from an EMBL/GenBank/DDBJ whole genome shotgun (WGS) entry which is preliminary data.</text>
</comment>
<dbReference type="InterPro" id="IPR017441">
    <property type="entry name" value="Protein_kinase_ATP_BS"/>
</dbReference>
<protein>
    <recommendedName>
        <fullName evidence="8">Protein kinase domain-containing protein</fullName>
    </recommendedName>
</protein>
<name>A0ABD1KBI1_9TELE</name>
<evidence type="ECO:0000256" key="6">
    <source>
        <dbReference type="PROSITE-ProRule" id="PRU10141"/>
    </source>
</evidence>
<dbReference type="GO" id="GO:0005524">
    <property type="term" value="F:ATP binding"/>
    <property type="evidence" value="ECO:0007669"/>
    <property type="project" value="UniProtKB-UniRule"/>
</dbReference>
<dbReference type="Proteomes" id="UP001591681">
    <property type="component" value="Unassembled WGS sequence"/>
</dbReference>
<accession>A0ABD1KBI1</accession>
<dbReference type="InterPro" id="IPR011009">
    <property type="entry name" value="Kinase-like_dom_sf"/>
</dbReference>
<dbReference type="GO" id="GO:0004674">
    <property type="term" value="F:protein serine/threonine kinase activity"/>
    <property type="evidence" value="ECO:0007669"/>
    <property type="project" value="UniProtKB-KW"/>
</dbReference>
<dbReference type="Gene3D" id="3.30.200.20">
    <property type="entry name" value="Phosphorylase Kinase, domain 1"/>
    <property type="match status" value="1"/>
</dbReference>
<evidence type="ECO:0000256" key="7">
    <source>
        <dbReference type="SAM" id="MobiDB-lite"/>
    </source>
</evidence>
<keyword evidence="4" id="KW-0418">Kinase</keyword>